<comment type="caution">
    <text evidence="1">The sequence shown here is derived from an EMBL/GenBank/DDBJ whole genome shotgun (WGS) entry which is preliminary data.</text>
</comment>
<evidence type="ECO:0000313" key="2">
    <source>
        <dbReference type="Proteomes" id="UP000828048"/>
    </source>
</evidence>
<gene>
    <name evidence="1" type="ORF">Vadar_033485</name>
</gene>
<keyword evidence="2" id="KW-1185">Reference proteome</keyword>
<accession>A0ACB7YAC3</accession>
<reference evidence="1 2" key="1">
    <citation type="journal article" date="2021" name="Hortic Res">
        <title>High-quality reference genome and annotation aids understanding of berry development for evergreen blueberry (Vaccinium darrowii).</title>
        <authorList>
            <person name="Yu J."/>
            <person name="Hulse-Kemp A.M."/>
            <person name="Babiker E."/>
            <person name="Staton M."/>
        </authorList>
    </citation>
    <scope>NUCLEOTIDE SEQUENCE [LARGE SCALE GENOMIC DNA]</scope>
    <source>
        <strain evidence="2">cv. NJ 8807/NJ 8810</strain>
        <tissue evidence="1">Young leaf</tissue>
    </source>
</reference>
<dbReference type="EMBL" id="CM037157">
    <property type="protein sequence ID" value="KAH7850472.1"/>
    <property type="molecule type" value="Genomic_DNA"/>
</dbReference>
<protein>
    <submittedName>
        <fullName evidence="1">Uncharacterized protein</fullName>
    </submittedName>
</protein>
<organism evidence="1 2">
    <name type="scientific">Vaccinium darrowii</name>
    <dbReference type="NCBI Taxonomy" id="229202"/>
    <lineage>
        <taxon>Eukaryota</taxon>
        <taxon>Viridiplantae</taxon>
        <taxon>Streptophyta</taxon>
        <taxon>Embryophyta</taxon>
        <taxon>Tracheophyta</taxon>
        <taxon>Spermatophyta</taxon>
        <taxon>Magnoliopsida</taxon>
        <taxon>eudicotyledons</taxon>
        <taxon>Gunneridae</taxon>
        <taxon>Pentapetalae</taxon>
        <taxon>asterids</taxon>
        <taxon>Ericales</taxon>
        <taxon>Ericaceae</taxon>
        <taxon>Vaccinioideae</taxon>
        <taxon>Vaccinieae</taxon>
        <taxon>Vaccinium</taxon>
    </lineage>
</organism>
<evidence type="ECO:0000313" key="1">
    <source>
        <dbReference type="EMBL" id="KAH7850472.1"/>
    </source>
</evidence>
<dbReference type="Proteomes" id="UP000828048">
    <property type="component" value="Chromosome 7"/>
</dbReference>
<sequence length="1210" mass="133730">MLRRYLFPRVLGQQHADLALNESPILHIQTDGLPMDPRHIDPNGDLGVILNSLDLNLLFLMDGEPAKAPEWHMCVKGDNRVEKSLVYEQDELLGFREMYYQLDPVNGRSTGWLMDVFYASPRNNPNANLNMGWRIVRLHHKPIERENVEGENIGLDIHQELDRVLGTLHMFPMGWGDSQIVSEIDLILNFLFPRVSAPQPWAYPLVFGISPILCVPIDNLPMDPRNLEQEMRQIYNAVGSLFFLFSRQPMLVPVGGDFEWHQCSSRNDGVTGGQNEIVSGRSTTYYHSLRQQGGISSGWLMKIYRATELGVAMHQLGNNLDFNWRLVRIYRKQFEAQDVNQILLLEAGPDVNPQDGNPADFQDQINEAPDVNNEENEEGNNAAPSPGYASLSNVYLGRNSNDFVQERRAELGCRENFPLLVDDHESLSLGNSKCGHSNHTEGLSCKKQMHSYWPDAKVETMQDQQMLSDNELYPEDLGEGGGSYGTDEVAVNKESIVQGNSYVRSGTACQPSSTGGHATVTLHDWREIPTDVRSRTSDMGWLQSHKDLKNERGSGLADLSYPKDEFKWQVSGDPICRRQQSAVLDKEQETQKLSQPSPKDLLLYYKKNTLDYQMDSQIPVTNLQDEHTSDFINLAPSVSRDFSHGFGSEAPSIDFARLMLRTTIIPKSLGAALPGQIDDIQPNNSSLTSTAIDGFAQSEVVNKSLQEQIPQNILRINAPVTVTTSEASVEFVPVVHPAKSDTLGFVGNLESEVSVPEQGNKLMFPHIGVLKEAQNEREQHYEVTSMVKEWKNVDTCEVRKASVKKSRKQTSSKAQSSDQAKEVSKPHSLHQSKPTGTEVSDLADIKNETHIGGGEILCRLSPRDTTESKSEAGKIEILNALVKGSFPAGTFGHGGESVDAKGDSRLSVTAQQLNAQVHAGQHTWKLASCLKLKSPLVNIASGKLLKPALLRDIRREESKKVLSVQLQTTIPAQKSRPTEPSHGSGPSWLLSASTPAKAASLFQIFSHACEQSEHEGDDERFWGPLDQPKQEVKLPDCPHLASQGSAGTKSSLLRGIFGGSLNRQRSTSSKPAGGSLSSSPDSAQSLLKGKKDAITKHSGVTDFRDWCESESVRLIGTKDTSFLEFCAKQSRSEAEMLLIENLGVFDPDHKFIDKFLNYKESLPADVLKIAFQRQSGRKATGFGAGDTNSEFGGVGDSEQGSSDARVPEGS</sequence>
<proteinExistence type="predicted"/>
<name>A0ACB7YAC3_9ERIC</name>